<name>A0A3S0R475_9BACI</name>
<accession>A0A3S0R475</accession>
<dbReference type="Proteomes" id="UP000287910">
    <property type="component" value="Unassembled WGS sequence"/>
</dbReference>
<dbReference type="EMBL" id="RYYR01000034">
    <property type="protein sequence ID" value="RUL48051.1"/>
    <property type="molecule type" value="Genomic_DNA"/>
</dbReference>
<dbReference type="AlphaFoldDB" id="A0A3S0R475"/>
<feature type="domain" description="Response regulatory" evidence="2">
    <location>
        <begin position="10"/>
        <end position="124"/>
    </location>
</feature>
<reference evidence="3 4" key="1">
    <citation type="submission" date="2018-12" db="EMBL/GenBank/DDBJ databases">
        <title>Lysinibacillus antri sp. nov., isolated from a cave soil.</title>
        <authorList>
            <person name="Narsing Rao M.P."/>
            <person name="Zhang H."/>
            <person name="Dong Z.-Y."/>
            <person name="Niu X.-K."/>
            <person name="Zhang K."/>
            <person name="Fang B.-Z."/>
            <person name="Kang Y.-Q."/>
            <person name="Xiao M."/>
            <person name="Li W.-J."/>
        </authorList>
    </citation>
    <scope>NUCLEOTIDE SEQUENCE [LARGE SCALE GENOMIC DNA]</scope>
    <source>
        <strain evidence="3 4">SYSU K30002</strain>
    </source>
</reference>
<evidence type="ECO:0000259" key="2">
    <source>
        <dbReference type="PROSITE" id="PS50110"/>
    </source>
</evidence>
<keyword evidence="4" id="KW-1185">Reference proteome</keyword>
<dbReference type="InterPro" id="IPR011006">
    <property type="entry name" value="CheY-like_superfamily"/>
</dbReference>
<dbReference type="GO" id="GO:0000160">
    <property type="term" value="P:phosphorelay signal transduction system"/>
    <property type="evidence" value="ECO:0007669"/>
    <property type="project" value="InterPro"/>
</dbReference>
<dbReference type="Gene3D" id="3.40.50.2300">
    <property type="match status" value="1"/>
</dbReference>
<dbReference type="RefSeq" id="WP_126660472.1">
    <property type="nucleotide sequence ID" value="NZ_RYYR01000034.1"/>
</dbReference>
<feature type="modified residue" description="4-aspartylphosphate" evidence="1">
    <location>
        <position position="61"/>
    </location>
</feature>
<dbReference type="Pfam" id="PF00072">
    <property type="entry name" value="Response_reg"/>
    <property type="match status" value="1"/>
</dbReference>
<evidence type="ECO:0000256" key="1">
    <source>
        <dbReference type="PROSITE-ProRule" id="PRU00169"/>
    </source>
</evidence>
<dbReference type="InterPro" id="IPR001789">
    <property type="entry name" value="Sig_transdc_resp-reg_receiver"/>
</dbReference>
<proteinExistence type="predicted"/>
<sequence length="170" mass="19599">MKGVFLQVLKVVIIGDEKLASSFLKMQLENTGLTQVIAEFCKPTIVINEILILKPDVVFLDIEKSGTNGIELGFKLLNKCPNLEIVNVSDYRQYADDEFKLKAIHYLLKSSTQEDIDEVIQRVLRKIEHKSRIVDEDGVRIELLGLFKIFFSNKEVQIKWATDKMEEFLH</sequence>
<dbReference type="SUPFAM" id="SSF52172">
    <property type="entry name" value="CheY-like"/>
    <property type="match status" value="1"/>
</dbReference>
<keyword evidence="1" id="KW-0597">Phosphoprotein</keyword>
<evidence type="ECO:0000313" key="3">
    <source>
        <dbReference type="EMBL" id="RUL48051.1"/>
    </source>
</evidence>
<organism evidence="3 4">
    <name type="scientific">Lysinibacillus antri</name>
    <dbReference type="NCBI Taxonomy" id="2498145"/>
    <lineage>
        <taxon>Bacteria</taxon>
        <taxon>Bacillati</taxon>
        <taxon>Bacillota</taxon>
        <taxon>Bacilli</taxon>
        <taxon>Bacillales</taxon>
        <taxon>Bacillaceae</taxon>
        <taxon>Lysinibacillus</taxon>
    </lineage>
</organism>
<comment type="caution">
    <text evidence="3">The sequence shown here is derived from an EMBL/GenBank/DDBJ whole genome shotgun (WGS) entry which is preliminary data.</text>
</comment>
<protein>
    <submittedName>
        <fullName evidence="3">Response regulator</fullName>
    </submittedName>
</protein>
<evidence type="ECO:0000313" key="4">
    <source>
        <dbReference type="Proteomes" id="UP000287910"/>
    </source>
</evidence>
<dbReference type="SMART" id="SM00448">
    <property type="entry name" value="REC"/>
    <property type="match status" value="1"/>
</dbReference>
<gene>
    <name evidence="3" type="ORF">EK386_17510</name>
</gene>
<dbReference type="PROSITE" id="PS50110">
    <property type="entry name" value="RESPONSE_REGULATORY"/>
    <property type="match status" value="1"/>
</dbReference>